<evidence type="ECO:0000256" key="10">
    <source>
        <dbReference type="ARBA" id="ARBA00022827"/>
    </source>
</evidence>
<dbReference type="STRING" id="49186.SAMN05421647_103349"/>
<dbReference type="PANTHER" id="PTHR30040:SF2">
    <property type="entry name" value="FAD:PROTEIN FMN TRANSFERASE"/>
    <property type="match status" value="1"/>
</dbReference>
<evidence type="ECO:0000256" key="20">
    <source>
        <dbReference type="RuleBase" id="RU363002"/>
    </source>
</evidence>
<keyword evidence="10 18" id="KW-0274">FAD</keyword>
<feature type="binding site" evidence="19">
    <location>
        <position position="296"/>
    </location>
    <ligand>
        <name>Mg(2+)</name>
        <dbReference type="ChEBI" id="CHEBI:18420"/>
    </ligand>
</feature>
<evidence type="ECO:0000256" key="11">
    <source>
        <dbReference type="ARBA" id="ARBA00022842"/>
    </source>
</evidence>
<dbReference type="SUPFAM" id="SSF143631">
    <property type="entry name" value="ApbE-like"/>
    <property type="match status" value="1"/>
</dbReference>
<sequence>MANQIRLTKWLAALLLAVFVFGLQGCDTGPKEQVVGFQGMTMGTTFSMKWVASSEDELAAVRTDAGKLLSQVNQQMSTYIDDSELSLLNQMPHGQVRSVSPELMQVLAEGQRISVLTGGAFDYTVGPLVNLWGFGPDGRITHAPEQAEIDSLKSRIGYGFVELDPQAQTVGKQGEQYVDLSAIAKGYGVDELARLLEARGIERYLVEIGGELRARGSKPNGESWKLAIETPTQGERSVQEIISLTTGGVATSGDYRNYFEEDGVRFSHTIDPRTARPITHRLASVTVIRPTCMEADALATALMVMGEEEGYNFALEHEIDAFFISKTDEGFATRFTPGFANYMN</sequence>
<feature type="binding site" evidence="19">
    <location>
        <position position="182"/>
    </location>
    <ligand>
        <name>Mg(2+)</name>
        <dbReference type="ChEBI" id="CHEBI:18420"/>
    </ligand>
</feature>
<evidence type="ECO:0000256" key="8">
    <source>
        <dbReference type="ARBA" id="ARBA00022723"/>
    </source>
</evidence>
<keyword evidence="4" id="KW-1003">Cell membrane</keyword>
<comment type="cofactor">
    <cofactor evidence="19">
        <name>Mg(2+)</name>
        <dbReference type="ChEBI" id="CHEBI:18420"/>
    </cofactor>
    <cofactor evidence="19">
        <name>Mn(2+)</name>
        <dbReference type="ChEBI" id="CHEBI:29035"/>
    </cofactor>
    <text evidence="19">Magnesium. Can also use manganese.</text>
</comment>
<evidence type="ECO:0000256" key="2">
    <source>
        <dbReference type="ARBA" id="ARBA00011955"/>
    </source>
</evidence>
<keyword evidence="5 20" id="KW-0997">Cell inner membrane</keyword>
<evidence type="ECO:0000313" key="21">
    <source>
        <dbReference type="EMBL" id="SIQ28512.1"/>
    </source>
</evidence>
<dbReference type="Proteomes" id="UP000186895">
    <property type="component" value="Unassembled WGS sequence"/>
</dbReference>
<evidence type="ECO:0000256" key="15">
    <source>
        <dbReference type="ARBA" id="ARBA00031306"/>
    </source>
</evidence>
<dbReference type="eggNOG" id="COG1477">
    <property type="taxonomic scope" value="Bacteria"/>
</dbReference>
<evidence type="ECO:0000256" key="1">
    <source>
        <dbReference type="ARBA" id="ARBA00008282"/>
    </source>
</evidence>
<dbReference type="EMBL" id="FTMN01000003">
    <property type="protein sequence ID" value="SIQ28512.1"/>
    <property type="molecule type" value="Genomic_DNA"/>
</dbReference>
<dbReference type="EC" id="2.7.1.180" evidence="2 18"/>
<evidence type="ECO:0000256" key="16">
    <source>
        <dbReference type="ARBA" id="ARBA00048540"/>
    </source>
</evidence>
<evidence type="ECO:0000256" key="5">
    <source>
        <dbReference type="ARBA" id="ARBA00022519"/>
    </source>
</evidence>
<evidence type="ECO:0000256" key="17">
    <source>
        <dbReference type="ARBA" id="ARBA00060485"/>
    </source>
</evidence>
<evidence type="ECO:0000256" key="4">
    <source>
        <dbReference type="ARBA" id="ARBA00022475"/>
    </source>
</evidence>
<proteinExistence type="inferred from homology"/>
<keyword evidence="12" id="KW-0472">Membrane</keyword>
<evidence type="ECO:0000256" key="12">
    <source>
        <dbReference type="ARBA" id="ARBA00023136"/>
    </source>
</evidence>
<evidence type="ECO:0000256" key="18">
    <source>
        <dbReference type="PIRNR" id="PIRNR006268"/>
    </source>
</evidence>
<evidence type="ECO:0000256" key="6">
    <source>
        <dbReference type="ARBA" id="ARBA00022630"/>
    </source>
</evidence>
<evidence type="ECO:0000256" key="7">
    <source>
        <dbReference type="ARBA" id="ARBA00022679"/>
    </source>
</evidence>
<dbReference type="AlphaFoldDB" id="A0A1N6RIH7"/>
<evidence type="ECO:0000256" key="14">
    <source>
        <dbReference type="ARBA" id="ARBA00023288"/>
    </source>
</evidence>
<dbReference type="InterPro" id="IPR024932">
    <property type="entry name" value="ApbE"/>
</dbReference>
<evidence type="ECO:0000256" key="3">
    <source>
        <dbReference type="ARBA" id="ARBA00016337"/>
    </source>
</evidence>
<dbReference type="Gene3D" id="3.10.520.10">
    <property type="entry name" value="ApbE-like domains"/>
    <property type="match status" value="1"/>
</dbReference>
<feature type="binding site" evidence="19">
    <location>
        <position position="300"/>
    </location>
    <ligand>
        <name>Mg(2+)</name>
        <dbReference type="ChEBI" id="CHEBI:18420"/>
    </ligand>
</feature>
<dbReference type="RefSeq" id="WP_076462506.1">
    <property type="nucleotide sequence ID" value="NZ_FTMN01000003.1"/>
</dbReference>
<keyword evidence="8 18" id="KW-0479">Metal-binding</keyword>
<evidence type="ECO:0000256" key="13">
    <source>
        <dbReference type="ARBA" id="ARBA00023139"/>
    </source>
</evidence>
<organism evidence="21 22">
    <name type="scientific">Marinobacterium stanieri</name>
    <dbReference type="NCBI Taxonomy" id="49186"/>
    <lineage>
        <taxon>Bacteria</taxon>
        <taxon>Pseudomonadati</taxon>
        <taxon>Pseudomonadota</taxon>
        <taxon>Gammaproteobacteria</taxon>
        <taxon>Oceanospirillales</taxon>
        <taxon>Oceanospirillaceae</taxon>
        <taxon>Marinobacterium</taxon>
    </lineage>
</organism>
<comment type="similarity">
    <text evidence="1 18 20">Belongs to the ApbE family.</text>
</comment>
<name>A0A1N6RIH7_9GAMM</name>
<accession>A0A1N6RIH7</accession>
<dbReference type="PANTHER" id="PTHR30040">
    <property type="entry name" value="THIAMINE BIOSYNTHESIS LIPOPROTEIN APBE"/>
    <property type="match status" value="1"/>
</dbReference>
<evidence type="ECO:0000313" key="22">
    <source>
        <dbReference type="Proteomes" id="UP000186895"/>
    </source>
</evidence>
<keyword evidence="7 18" id="KW-0808">Transferase</keyword>
<dbReference type="PROSITE" id="PS51257">
    <property type="entry name" value="PROKAR_LIPOPROTEIN"/>
    <property type="match status" value="1"/>
</dbReference>
<dbReference type="GO" id="GO:0046872">
    <property type="term" value="F:metal ion binding"/>
    <property type="evidence" value="ECO:0007669"/>
    <property type="project" value="UniProtKB-UniRule"/>
</dbReference>
<dbReference type="PIRSF" id="PIRSF006268">
    <property type="entry name" value="ApbE"/>
    <property type="match status" value="1"/>
</dbReference>
<dbReference type="FunFam" id="3.10.520.10:FF:000001">
    <property type="entry name" value="FAD:protein FMN transferase"/>
    <property type="match status" value="1"/>
</dbReference>
<keyword evidence="11 18" id="KW-0460">Magnesium</keyword>
<keyword evidence="6 18" id="KW-0285">Flavoprotein</keyword>
<evidence type="ECO:0000256" key="19">
    <source>
        <dbReference type="PIRSR" id="PIRSR006268-2"/>
    </source>
</evidence>
<comment type="catalytic activity">
    <reaction evidence="16 18 20">
        <text>L-threonyl-[protein] + FAD = FMN-L-threonyl-[protein] + AMP + H(+)</text>
        <dbReference type="Rhea" id="RHEA:36847"/>
        <dbReference type="Rhea" id="RHEA-COMP:11060"/>
        <dbReference type="Rhea" id="RHEA-COMP:11061"/>
        <dbReference type="ChEBI" id="CHEBI:15378"/>
        <dbReference type="ChEBI" id="CHEBI:30013"/>
        <dbReference type="ChEBI" id="CHEBI:57692"/>
        <dbReference type="ChEBI" id="CHEBI:74257"/>
        <dbReference type="ChEBI" id="CHEBI:456215"/>
        <dbReference type="EC" id="2.7.1.180"/>
    </reaction>
</comment>
<gene>
    <name evidence="21" type="ORF">SAMN05421647_103349</name>
</gene>
<keyword evidence="9" id="KW-0732">Signal</keyword>
<evidence type="ECO:0000256" key="9">
    <source>
        <dbReference type="ARBA" id="ARBA00022729"/>
    </source>
</evidence>
<keyword evidence="13" id="KW-0564">Palmitate</keyword>
<dbReference type="GO" id="GO:0016740">
    <property type="term" value="F:transferase activity"/>
    <property type="evidence" value="ECO:0007669"/>
    <property type="project" value="UniProtKB-UniRule"/>
</dbReference>
<keyword evidence="22" id="KW-1185">Reference proteome</keyword>
<dbReference type="InterPro" id="IPR003374">
    <property type="entry name" value="ApbE-like_sf"/>
</dbReference>
<comment type="subcellular location">
    <subcellularLocation>
        <location evidence="17 20">Cell inner membrane</location>
        <topology evidence="17 20">Lipid-anchor</topology>
        <orientation evidence="17 20">Periplasmic side</orientation>
    </subcellularLocation>
</comment>
<keyword evidence="14 20" id="KW-0449">Lipoprotein</keyword>
<protein>
    <recommendedName>
        <fullName evidence="3 18">FAD:protein FMN transferase</fullName>
        <ecNumber evidence="2 18">2.7.1.180</ecNumber>
    </recommendedName>
    <alternativeName>
        <fullName evidence="15 18">Flavin transferase</fullName>
    </alternativeName>
</protein>
<dbReference type="Pfam" id="PF02424">
    <property type="entry name" value="ApbE"/>
    <property type="match status" value="1"/>
</dbReference>
<comment type="function">
    <text evidence="20">Flavin transferase that catalyzes the transfer of the FMN moiety of FAD and its covalent binding to the hydroxyl group of a threonine residue in a target flavoprotein.</text>
</comment>
<dbReference type="GO" id="GO:0005886">
    <property type="term" value="C:plasma membrane"/>
    <property type="evidence" value="ECO:0007669"/>
    <property type="project" value="UniProtKB-SubCell"/>
</dbReference>
<reference evidence="22" key="1">
    <citation type="submission" date="2017-01" db="EMBL/GenBank/DDBJ databases">
        <authorList>
            <person name="Varghese N."/>
            <person name="Submissions S."/>
        </authorList>
    </citation>
    <scope>NUCLEOTIDE SEQUENCE [LARGE SCALE GENOMIC DNA]</scope>
    <source>
        <strain evidence="22">DSM 7027</strain>
    </source>
</reference>